<accession>A0AAV2C7U5</accession>
<evidence type="ECO:0000313" key="2">
    <source>
        <dbReference type="Proteomes" id="UP001497516"/>
    </source>
</evidence>
<dbReference type="Proteomes" id="UP001497516">
    <property type="component" value="Chromosome 1"/>
</dbReference>
<name>A0AAV2C7U5_9ROSI</name>
<evidence type="ECO:0000313" key="1">
    <source>
        <dbReference type="EMBL" id="CAL1352013.1"/>
    </source>
</evidence>
<dbReference type="EMBL" id="OZ034813">
    <property type="protein sequence ID" value="CAL1352013.1"/>
    <property type="molecule type" value="Genomic_DNA"/>
</dbReference>
<proteinExistence type="predicted"/>
<sequence>MGVFDYYIGDNNPLQSHTTDRMIALTGVMAQTEYIWSYHRDLSVYLLLAGSSVTTNGDWAGGFCSNLGNGTTMEA</sequence>
<keyword evidence="2" id="KW-1185">Reference proteome</keyword>
<organism evidence="1 2">
    <name type="scientific">Linum trigynum</name>
    <dbReference type="NCBI Taxonomy" id="586398"/>
    <lineage>
        <taxon>Eukaryota</taxon>
        <taxon>Viridiplantae</taxon>
        <taxon>Streptophyta</taxon>
        <taxon>Embryophyta</taxon>
        <taxon>Tracheophyta</taxon>
        <taxon>Spermatophyta</taxon>
        <taxon>Magnoliopsida</taxon>
        <taxon>eudicotyledons</taxon>
        <taxon>Gunneridae</taxon>
        <taxon>Pentapetalae</taxon>
        <taxon>rosids</taxon>
        <taxon>fabids</taxon>
        <taxon>Malpighiales</taxon>
        <taxon>Linaceae</taxon>
        <taxon>Linum</taxon>
    </lineage>
</organism>
<gene>
    <name evidence="1" type="ORF">LTRI10_LOCUS12</name>
</gene>
<dbReference type="AlphaFoldDB" id="A0AAV2C7U5"/>
<reference evidence="1 2" key="1">
    <citation type="submission" date="2024-04" db="EMBL/GenBank/DDBJ databases">
        <authorList>
            <person name="Fracassetti M."/>
        </authorList>
    </citation>
    <scope>NUCLEOTIDE SEQUENCE [LARGE SCALE GENOMIC DNA]</scope>
</reference>
<protein>
    <submittedName>
        <fullName evidence="1">Uncharacterized protein</fullName>
    </submittedName>
</protein>